<reference evidence="1 2" key="1">
    <citation type="journal article" date="2024" name="J Genomics">
        <title>Draft genome sequencing and assembly of Favolaschia claudopus CIRM-BRFM 2984 isolated from oak limbs.</title>
        <authorList>
            <person name="Navarro D."/>
            <person name="Drula E."/>
            <person name="Chaduli D."/>
            <person name="Cazenave R."/>
            <person name="Ahrendt S."/>
            <person name="Wang J."/>
            <person name="Lipzen A."/>
            <person name="Daum C."/>
            <person name="Barry K."/>
            <person name="Grigoriev I.V."/>
            <person name="Favel A."/>
            <person name="Rosso M.N."/>
            <person name="Martin F."/>
        </authorList>
    </citation>
    <scope>NUCLEOTIDE SEQUENCE [LARGE SCALE GENOMIC DNA]</scope>
    <source>
        <strain evidence="1 2">CIRM-BRFM 2984</strain>
    </source>
</reference>
<name>A0AAW0C519_9AGAR</name>
<proteinExistence type="predicted"/>
<dbReference type="EMBL" id="JAWWNJ010000021">
    <property type="protein sequence ID" value="KAK7034414.1"/>
    <property type="molecule type" value="Genomic_DNA"/>
</dbReference>
<dbReference type="AlphaFoldDB" id="A0AAW0C519"/>
<dbReference type="Proteomes" id="UP001362999">
    <property type="component" value="Unassembled WGS sequence"/>
</dbReference>
<protein>
    <submittedName>
        <fullName evidence="1">Uncharacterized protein</fullName>
    </submittedName>
</protein>
<keyword evidence="2" id="KW-1185">Reference proteome</keyword>
<accession>A0AAW0C519</accession>
<evidence type="ECO:0000313" key="2">
    <source>
        <dbReference type="Proteomes" id="UP001362999"/>
    </source>
</evidence>
<sequence length="117" mass="13096">MPAAPTKLWEFFHRGEKQNTSYHKAYCLGCIGIAAEPTDVDDTLWRAVFVSAPMQVTPVLGEQRAMAAHLNCCPYASEKAREAAQKIREKNAMVKKTAPDADNYTSIPAVIGIWWIW</sequence>
<gene>
    <name evidence="1" type="ORF">R3P38DRAFT_2772471</name>
</gene>
<evidence type="ECO:0000313" key="1">
    <source>
        <dbReference type="EMBL" id="KAK7034414.1"/>
    </source>
</evidence>
<comment type="caution">
    <text evidence="1">The sequence shown here is derived from an EMBL/GenBank/DDBJ whole genome shotgun (WGS) entry which is preliminary data.</text>
</comment>
<organism evidence="1 2">
    <name type="scientific">Favolaschia claudopus</name>
    <dbReference type="NCBI Taxonomy" id="2862362"/>
    <lineage>
        <taxon>Eukaryota</taxon>
        <taxon>Fungi</taxon>
        <taxon>Dikarya</taxon>
        <taxon>Basidiomycota</taxon>
        <taxon>Agaricomycotina</taxon>
        <taxon>Agaricomycetes</taxon>
        <taxon>Agaricomycetidae</taxon>
        <taxon>Agaricales</taxon>
        <taxon>Marasmiineae</taxon>
        <taxon>Mycenaceae</taxon>
        <taxon>Favolaschia</taxon>
    </lineage>
</organism>